<accession>A0ABP8IRZ1</accession>
<keyword evidence="5" id="KW-1185">Reference proteome</keyword>
<keyword evidence="1" id="KW-1133">Transmembrane helix</keyword>
<evidence type="ECO:0000256" key="2">
    <source>
        <dbReference type="SAM" id="SignalP"/>
    </source>
</evidence>
<proteinExistence type="predicted"/>
<gene>
    <name evidence="4" type="ORF">GCM10023185_43490</name>
</gene>
<dbReference type="Pfam" id="PF13559">
    <property type="entry name" value="DUF4129"/>
    <property type="match status" value="1"/>
</dbReference>
<evidence type="ECO:0000256" key="1">
    <source>
        <dbReference type="SAM" id="Phobius"/>
    </source>
</evidence>
<reference evidence="5" key="1">
    <citation type="journal article" date="2019" name="Int. J. Syst. Evol. Microbiol.">
        <title>The Global Catalogue of Microorganisms (GCM) 10K type strain sequencing project: providing services to taxonomists for standard genome sequencing and annotation.</title>
        <authorList>
            <consortium name="The Broad Institute Genomics Platform"/>
            <consortium name="The Broad Institute Genome Sequencing Center for Infectious Disease"/>
            <person name="Wu L."/>
            <person name="Ma J."/>
        </authorList>
    </citation>
    <scope>NUCLEOTIDE SEQUENCE [LARGE SCALE GENOMIC DNA]</scope>
    <source>
        <strain evidence="5">JCM 17923</strain>
    </source>
</reference>
<name>A0ABP8IRZ1_9BACT</name>
<evidence type="ECO:0000313" key="4">
    <source>
        <dbReference type="EMBL" id="GAA4369645.1"/>
    </source>
</evidence>
<keyword evidence="1" id="KW-0812">Transmembrane</keyword>
<keyword evidence="2" id="KW-0732">Signal</keyword>
<organism evidence="4 5">
    <name type="scientific">Hymenobacter saemangeumensis</name>
    <dbReference type="NCBI Taxonomy" id="1084522"/>
    <lineage>
        <taxon>Bacteria</taxon>
        <taxon>Pseudomonadati</taxon>
        <taxon>Bacteroidota</taxon>
        <taxon>Cytophagia</taxon>
        <taxon>Cytophagales</taxon>
        <taxon>Hymenobacteraceae</taxon>
        <taxon>Hymenobacter</taxon>
    </lineage>
</organism>
<evidence type="ECO:0000259" key="3">
    <source>
        <dbReference type="Pfam" id="PF13559"/>
    </source>
</evidence>
<dbReference type="Proteomes" id="UP001501153">
    <property type="component" value="Unassembled WGS sequence"/>
</dbReference>
<comment type="caution">
    <text evidence="4">The sequence shown here is derived from an EMBL/GenBank/DDBJ whole genome shotgun (WGS) entry which is preliminary data.</text>
</comment>
<feature type="chain" id="PRO_5046139564" description="Protein-glutamine gamma-glutamyltransferase-like C-terminal domain-containing protein" evidence="2">
    <location>
        <begin position="23"/>
        <end position="250"/>
    </location>
</feature>
<dbReference type="EMBL" id="BAABGZ010000081">
    <property type="protein sequence ID" value="GAA4369645.1"/>
    <property type="molecule type" value="Genomic_DNA"/>
</dbReference>
<feature type="transmembrane region" description="Helical" evidence="1">
    <location>
        <begin position="94"/>
        <end position="112"/>
    </location>
</feature>
<sequence>MVLWLAVMWPATTLLVPGPALAQASAAPFPSDRSTPLPARQPDQARLRELAAQREFRYEEAEESSGFWDALWARLWRWLNRLRETPTGRVTTNYLLYALVVVTLVFAVLKLLQVDLSAALGRGPRRAGLAYDTEGENIHEVDFRSRIAEAEEAGNFRLATRLGYLQLLKLLTDQGLIRWQPDKTNHTYLTELRAGSLREAFREATRQFEYVWYGELRLSLGLYQQVRADQHQVAAQLTGQRAATLSQPAT</sequence>
<protein>
    <recommendedName>
        <fullName evidence="3">Protein-glutamine gamma-glutamyltransferase-like C-terminal domain-containing protein</fullName>
    </recommendedName>
</protein>
<feature type="domain" description="Protein-glutamine gamma-glutamyltransferase-like C-terminal" evidence="3">
    <location>
        <begin position="164"/>
        <end position="228"/>
    </location>
</feature>
<feature type="signal peptide" evidence="2">
    <location>
        <begin position="1"/>
        <end position="22"/>
    </location>
</feature>
<dbReference type="InterPro" id="IPR025403">
    <property type="entry name" value="TgpA-like_C"/>
</dbReference>
<evidence type="ECO:0000313" key="5">
    <source>
        <dbReference type="Proteomes" id="UP001501153"/>
    </source>
</evidence>
<keyword evidence="1" id="KW-0472">Membrane</keyword>